<protein>
    <recommendedName>
        <fullName evidence="7">Probable alpha/beta-glucosidase agdC</fullName>
        <ecNumber evidence="5">3.2.1.20</ecNumber>
        <ecNumber evidence="6">3.2.1.21</ecNumber>
    </recommendedName>
</protein>
<dbReference type="Pfam" id="PF21365">
    <property type="entry name" value="Glyco_hydro_31_3rd"/>
    <property type="match status" value="1"/>
</dbReference>
<evidence type="ECO:0000259" key="21">
    <source>
        <dbReference type="Pfam" id="PF21365"/>
    </source>
</evidence>
<evidence type="ECO:0000256" key="15">
    <source>
        <dbReference type="ARBA" id="ARBA00023326"/>
    </source>
</evidence>
<evidence type="ECO:0000256" key="17">
    <source>
        <dbReference type="RuleBase" id="RU361185"/>
    </source>
</evidence>
<evidence type="ECO:0000256" key="2">
    <source>
        <dbReference type="ARBA" id="ARBA00001657"/>
    </source>
</evidence>
<feature type="domain" description="Glycosyl hydrolase family 31 C-terminal" evidence="21">
    <location>
        <begin position="684"/>
        <end position="768"/>
    </location>
</feature>
<evidence type="ECO:0000259" key="20">
    <source>
        <dbReference type="Pfam" id="PF13802"/>
    </source>
</evidence>
<dbReference type="SUPFAM" id="SSF51011">
    <property type="entry name" value="Glycosyl hydrolase domain"/>
    <property type="match status" value="1"/>
</dbReference>
<dbReference type="PANTHER" id="PTHR22762">
    <property type="entry name" value="ALPHA-GLUCOSIDASE"/>
    <property type="match status" value="1"/>
</dbReference>
<dbReference type="Gene3D" id="2.60.40.1180">
    <property type="entry name" value="Golgi alpha-mannosidase II"/>
    <property type="match status" value="1"/>
</dbReference>
<dbReference type="AlphaFoldDB" id="A0A9P1M8F7"/>
<evidence type="ECO:0000256" key="11">
    <source>
        <dbReference type="ARBA" id="ARBA00023180"/>
    </source>
</evidence>
<dbReference type="EC" id="3.2.1.20" evidence="5"/>
<dbReference type="GO" id="GO:0030246">
    <property type="term" value="F:carbohydrate binding"/>
    <property type="evidence" value="ECO:0007669"/>
    <property type="project" value="InterPro"/>
</dbReference>
<feature type="chain" id="PRO_5040143813" description="Probable alpha/beta-glucosidase agdC" evidence="18">
    <location>
        <begin position="21"/>
        <end position="778"/>
    </location>
</feature>
<evidence type="ECO:0000256" key="8">
    <source>
        <dbReference type="ARBA" id="ARBA00022525"/>
    </source>
</evidence>
<evidence type="ECO:0000256" key="18">
    <source>
        <dbReference type="SAM" id="SignalP"/>
    </source>
</evidence>
<evidence type="ECO:0000256" key="10">
    <source>
        <dbReference type="ARBA" id="ARBA00022801"/>
    </source>
</evidence>
<proteinExistence type="inferred from homology"/>
<dbReference type="InterPro" id="IPR048395">
    <property type="entry name" value="Glyco_hydro_31_C"/>
</dbReference>
<keyword evidence="13 17" id="KW-0326">Glycosidase</keyword>
<dbReference type="InterPro" id="IPR025887">
    <property type="entry name" value="Glyco_hydro_31_N_dom"/>
</dbReference>
<sequence length="778" mass="88234">MKPTISALLLGGLSVLQVGATEVDEVQSPKCPGYRVSNVSTSSEGLTAQLVLGGEACNLYGTDIEELTIEVTYETESRLHVKIQDAALNVYQVPESVLPRPVASQEADESSSLLRFDFEPDPFSFTISRVDTEEVIFDTAGSELIFESQYLRLRTKLPSNPNLYGLGSHTDPFRLNTTDYVRTLWNADSYRVPEGTNLYSSHPIYFEHRVSGTHGVFLLNSNGMDVKIDSDDEEEDGQYLEYNTIGGVLDFYFSRDLPRSRFPSSSLSWPDYLPWYLIGVVANYSRAGIPLETMYTDIDYMDRRRVFTLDSERFPLAKVRELVSLLHSRDQKYIMMVDPAVAHAPYPAFDRGIEDNVFLQDPDSDSVWRGVVWPGVTVFLDWFAENATEYWINEFDLFFNPESGVDIDGLWIDMNEAANPFCDFPCDDPETAAIDYPRSLLRCPDGTECVNFVDTESRSRKVRAVGAGNILARSSEQGNGTKMGLPGRNLLFPDYAIHNKAPNNITWETNNGSISNHTINTDVIHENGLAEYDTHNLYGLMMAVTSREAMLSRRPSVRPLIVTRSTFTSAGNTTGHWLGDNESTWDKYRASIRTMIRCRDLSDSLCRFRRVRLRAEHDGDALRALGVPWCFLSLLPQPQRIHSLISQEFYRWEVVAESAKNAIDIRYRLLDYIYTAIHKQTIDGTPVVNPMFFLYPNDPETYGLELQYFYGSGLLVAPVTEENSTSVRVYFPDDIFYDWYTHEALDSSGQYEDLTAPLTKIPLFVRGERFFPRESSPG</sequence>
<dbReference type="InterPro" id="IPR013780">
    <property type="entry name" value="Glyco_hydro_b"/>
</dbReference>
<comment type="catalytic activity">
    <reaction evidence="2">
        <text>Hydrolysis of terminal, non-reducing (1-&gt;4)-linked alpha-D-glucose residues with release of alpha-D-glucose.</text>
        <dbReference type="EC" id="3.2.1.20"/>
    </reaction>
</comment>
<evidence type="ECO:0000256" key="6">
    <source>
        <dbReference type="ARBA" id="ARBA00012744"/>
    </source>
</evidence>
<dbReference type="InterPro" id="IPR011013">
    <property type="entry name" value="Gal_mutarotase_sf_dom"/>
</dbReference>
<dbReference type="OrthoDB" id="5839090at2759"/>
<keyword evidence="9 18" id="KW-0732">Signal</keyword>
<dbReference type="CDD" id="cd14752">
    <property type="entry name" value="GH31_N"/>
    <property type="match status" value="1"/>
</dbReference>
<keyword evidence="23" id="KW-1185">Reference proteome</keyword>
<keyword evidence="11" id="KW-0325">Glycoprotein</keyword>
<comment type="similarity">
    <text evidence="4 17">Belongs to the glycosyl hydrolase 31 family.</text>
</comment>
<dbReference type="EC" id="3.2.1.21" evidence="6"/>
<dbReference type="PROSITE" id="PS00129">
    <property type="entry name" value="GLYCOSYL_HYDROL_F31_1"/>
    <property type="match status" value="1"/>
</dbReference>
<evidence type="ECO:0000256" key="16">
    <source>
        <dbReference type="ARBA" id="ARBA00025512"/>
    </source>
</evidence>
<reference evidence="22" key="1">
    <citation type="submission" date="2022-11" db="EMBL/GenBank/DDBJ databases">
        <authorList>
            <person name="Scott C."/>
            <person name="Bruce N."/>
        </authorList>
    </citation>
    <scope>NUCLEOTIDE SEQUENCE</scope>
</reference>
<name>A0A9P1M8F7_9PEZI</name>
<keyword evidence="14" id="KW-0961">Cell wall biogenesis/degradation</keyword>
<keyword evidence="10 17" id="KW-0378">Hydrolase</keyword>
<dbReference type="Pfam" id="PF13802">
    <property type="entry name" value="Gal_mutarotas_2"/>
    <property type="match status" value="1"/>
</dbReference>
<evidence type="ECO:0000313" key="22">
    <source>
        <dbReference type="EMBL" id="CAI4213599.1"/>
    </source>
</evidence>
<evidence type="ECO:0000256" key="4">
    <source>
        <dbReference type="ARBA" id="ARBA00007806"/>
    </source>
</evidence>
<comment type="caution">
    <text evidence="22">The sequence shown here is derived from an EMBL/GenBank/DDBJ whole genome shotgun (WGS) entry which is preliminary data.</text>
</comment>
<evidence type="ECO:0000256" key="13">
    <source>
        <dbReference type="ARBA" id="ARBA00023295"/>
    </source>
</evidence>
<dbReference type="SUPFAM" id="SSF51445">
    <property type="entry name" value="(Trans)glycosidases"/>
    <property type="match status" value="1"/>
</dbReference>
<dbReference type="Gene3D" id="2.60.40.1760">
    <property type="entry name" value="glycosyl hydrolase (family 31)"/>
    <property type="match status" value="1"/>
</dbReference>
<gene>
    <name evidence="22" type="ORF">PPNO1_LOCUS3345</name>
</gene>
<feature type="domain" description="Glycoside hydrolase family 31 TIM barrel" evidence="19">
    <location>
        <begin position="278"/>
        <end position="676"/>
    </location>
</feature>
<evidence type="ECO:0000256" key="5">
    <source>
        <dbReference type="ARBA" id="ARBA00012741"/>
    </source>
</evidence>
<accession>A0A9P1M8F7</accession>
<evidence type="ECO:0000259" key="19">
    <source>
        <dbReference type="Pfam" id="PF01055"/>
    </source>
</evidence>
<keyword evidence="15" id="KW-0624">Polysaccharide degradation</keyword>
<dbReference type="InterPro" id="IPR017853">
    <property type="entry name" value="GH"/>
</dbReference>
<evidence type="ECO:0000256" key="12">
    <source>
        <dbReference type="ARBA" id="ARBA00023277"/>
    </source>
</evidence>
<evidence type="ECO:0000256" key="14">
    <source>
        <dbReference type="ARBA" id="ARBA00023316"/>
    </source>
</evidence>
<dbReference type="SUPFAM" id="SSF74650">
    <property type="entry name" value="Galactose mutarotase-like"/>
    <property type="match status" value="1"/>
</dbReference>
<evidence type="ECO:0000256" key="3">
    <source>
        <dbReference type="ARBA" id="ARBA00004613"/>
    </source>
</evidence>
<feature type="signal peptide" evidence="18">
    <location>
        <begin position="1"/>
        <end position="20"/>
    </location>
</feature>
<dbReference type="InterPro" id="IPR000322">
    <property type="entry name" value="Glyco_hydro_31_TIM"/>
</dbReference>
<comment type="catalytic activity">
    <reaction evidence="1">
        <text>Hydrolysis of terminal, non-reducing beta-D-glucosyl residues with release of beta-D-glucose.</text>
        <dbReference type="EC" id="3.2.1.21"/>
    </reaction>
</comment>
<comment type="function">
    <text evidence="16">Glucosidase involved in the degradation of cellulosic biomass. Has both alpha- and beta-glucosidase activity.</text>
</comment>
<dbReference type="Pfam" id="PF01055">
    <property type="entry name" value="Glyco_hydro_31_2nd"/>
    <property type="match status" value="1"/>
</dbReference>
<evidence type="ECO:0000256" key="7">
    <source>
        <dbReference type="ARBA" id="ARBA00014002"/>
    </source>
</evidence>
<dbReference type="GO" id="GO:0004558">
    <property type="term" value="F:alpha-1,4-glucosidase activity"/>
    <property type="evidence" value="ECO:0007669"/>
    <property type="project" value="UniProtKB-EC"/>
</dbReference>
<feature type="domain" description="Glycoside hydrolase family 31 N-terminal" evidence="20">
    <location>
        <begin position="112"/>
        <end position="223"/>
    </location>
</feature>
<dbReference type="PANTHER" id="PTHR22762:SF67">
    <property type="entry name" value="ALPHA_BETA-GLUCOSIDASE AGDC-RELATED"/>
    <property type="match status" value="1"/>
</dbReference>
<comment type="subcellular location">
    <subcellularLocation>
        <location evidence="3">Secreted</location>
    </subcellularLocation>
</comment>
<dbReference type="InterPro" id="IPR030458">
    <property type="entry name" value="Glyco_hydro_31_AS"/>
</dbReference>
<evidence type="ECO:0000256" key="9">
    <source>
        <dbReference type="ARBA" id="ARBA00022729"/>
    </source>
</evidence>
<dbReference type="GO" id="GO:0008422">
    <property type="term" value="F:beta-glucosidase activity"/>
    <property type="evidence" value="ECO:0007669"/>
    <property type="project" value="UniProtKB-EC"/>
</dbReference>
<evidence type="ECO:0000256" key="1">
    <source>
        <dbReference type="ARBA" id="ARBA00000448"/>
    </source>
</evidence>
<dbReference type="Proteomes" id="UP000838763">
    <property type="component" value="Unassembled WGS sequence"/>
</dbReference>
<keyword evidence="8" id="KW-0964">Secreted</keyword>
<evidence type="ECO:0000313" key="23">
    <source>
        <dbReference type="Proteomes" id="UP000838763"/>
    </source>
</evidence>
<keyword evidence="12" id="KW-0119">Carbohydrate metabolism</keyword>
<organism evidence="22 23">
    <name type="scientific">Parascedosporium putredinis</name>
    <dbReference type="NCBI Taxonomy" id="1442378"/>
    <lineage>
        <taxon>Eukaryota</taxon>
        <taxon>Fungi</taxon>
        <taxon>Dikarya</taxon>
        <taxon>Ascomycota</taxon>
        <taxon>Pezizomycotina</taxon>
        <taxon>Sordariomycetes</taxon>
        <taxon>Hypocreomycetidae</taxon>
        <taxon>Microascales</taxon>
        <taxon>Microascaceae</taxon>
        <taxon>Parascedosporium</taxon>
    </lineage>
</organism>
<dbReference type="GO" id="GO:0071555">
    <property type="term" value="P:cell wall organization"/>
    <property type="evidence" value="ECO:0007669"/>
    <property type="project" value="UniProtKB-KW"/>
</dbReference>
<dbReference type="EMBL" id="CALLCH030000008">
    <property type="protein sequence ID" value="CAI4213599.1"/>
    <property type="molecule type" value="Genomic_DNA"/>
</dbReference>
<dbReference type="Gene3D" id="3.20.20.80">
    <property type="entry name" value="Glycosidases"/>
    <property type="match status" value="2"/>
</dbReference>
<dbReference type="GO" id="GO:0000272">
    <property type="term" value="P:polysaccharide catabolic process"/>
    <property type="evidence" value="ECO:0007669"/>
    <property type="project" value="UniProtKB-KW"/>
</dbReference>
<dbReference type="GO" id="GO:0005576">
    <property type="term" value="C:extracellular region"/>
    <property type="evidence" value="ECO:0007669"/>
    <property type="project" value="UniProtKB-SubCell"/>
</dbReference>